<evidence type="ECO:0000313" key="6">
    <source>
        <dbReference type="EMBL" id="TXI28069.1"/>
    </source>
</evidence>
<dbReference type="Proteomes" id="UP001158058">
    <property type="component" value="Unassembled WGS sequence"/>
</dbReference>
<reference evidence="5 7" key="1">
    <citation type="submission" date="2018-06" db="EMBL/GenBank/DDBJ databases">
        <title>Pseudomonas diversity within urban Lake Michigan freshwaters.</title>
        <authorList>
            <person name="Batrich M."/>
            <person name="Hatzopoulos T."/>
            <person name="Putonti C."/>
        </authorList>
    </citation>
    <scope>NUCLEOTIDE SEQUENCE [LARGE SCALE GENOMIC DNA]</scope>
    <source>
        <strain evidence="5 7">MB-090714</strain>
    </source>
</reference>
<dbReference type="InterPro" id="IPR010710">
    <property type="entry name" value="DUF1289"/>
</dbReference>
<dbReference type="EMBL" id="JAODZF010000003">
    <property type="protein sequence ID" value="MDH0141917.1"/>
    <property type="molecule type" value="Genomic_DNA"/>
</dbReference>
<dbReference type="EMBL" id="JAOBYN010000002">
    <property type="protein sequence ID" value="MDH1053761.1"/>
    <property type="molecule type" value="Genomic_DNA"/>
</dbReference>
<gene>
    <name evidence="5" type="ORF">DMO17_03905</name>
    <name evidence="6" type="ORF">E6Q69_16905</name>
    <name evidence="1" type="ORF">KAM435_03780</name>
    <name evidence="2" type="ORF">KAM436_01530</name>
    <name evidence="4" type="ORF">N5C05_03200</name>
    <name evidence="3" type="ORF">N7380_06290</name>
</gene>
<evidence type="ECO:0000313" key="3">
    <source>
        <dbReference type="EMBL" id="MDH0141917.1"/>
    </source>
</evidence>
<proteinExistence type="predicted"/>
<dbReference type="GeneID" id="42931611"/>
<dbReference type="Proteomes" id="UP001158730">
    <property type="component" value="Unassembled WGS sequence"/>
</dbReference>
<accession>A0A142IUV6</accession>
<evidence type="ECO:0000313" key="1">
    <source>
        <dbReference type="EMBL" id="GIZ87051.1"/>
    </source>
</evidence>
<dbReference type="KEGG" id="palc:A0T30_17550"/>
<protein>
    <submittedName>
        <fullName evidence="4">DUF1289 domain-containing protein</fullName>
    </submittedName>
</protein>
<dbReference type="Proteomes" id="UP000248146">
    <property type="component" value="Unassembled WGS sequence"/>
</dbReference>
<organism evidence="4 10">
    <name type="scientific">Aquipseudomonas alcaligenes</name>
    <name type="common">Pseudomonas alcaligenes</name>
    <dbReference type="NCBI Taxonomy" id="43263"/>
    <lineage>
        <taxon>Bacteria</taxon>
        <taxon>Pseudomonadati</taxon>
        <taxon>Pseudomonadota</taxon>
        <taxon>Gammaproteobacteria</taxon>
        <taxon>Pseudomonadales</taxon>
        <taxon>Pseudomonadaceae</taxon>
        <taxon>Aquipseudomonas</taxon>
    </lineage>
</organism>
<dbReference type="Proteomes" id="UP000887228">
    <property type="component" value="Unassembled WGS sequence"/>
</dbReference>
<comment type="caution">
    <text evidence="4">The sequence shown here is derived from an EMBL/GenBank/DDBJ whole genome shotgun (WGS) entry which is preliminary data.</text>
</comment>
<evidence type="ECO:0000313" key="2">
    <source>
        <dbReference type="EMBL" id="GIZ91185.1"/>
    </source>
</evidence>
<sequence>MSDERPVKSPCVSVCALDEQDICIGCQRTAAEITLWGRMSNDERRDVLQRCVERTRAAGQFLQQPARP</sequence>
<dbReference type="PANTHER" id="PTHR35175">
    <property type="entry name" value="DUF1289 DOMAIN-CONTAINING PROTEIN"/>
    <property type="match status" value="1"/>
</dbReference>
<evidence type="ECO:0000313" key="8">
    <source>
        <dbReference type="Proteomes" id="UP000321110"/>
    </source>
</evidence>
<evidence type="ECO:0000313" key="4">
    <source>
        <dbReference type="EMBL" id="MDH1053761.1"/>
    </source>
</evidence>
<reference evidence="6 8" key="2">
    <citation type="submission" date="2018-09" db="EMBL/GenBank/DDBJ databases">
        <title>Metagenome Assembled Genomes from an Advanced Water Purification Facility.</title>
        <authorList>
            <person name="Stamps B.W."/>
            <person name="Spear J.R."/>
        </authorList>
    </citation>
    <scope>NUCLEOTIDE SEQUENCE [LARGE SCALE GENOMIC DNA]</scope>
    <source>
        <strain evidence="6">Bin_52_1</strain>
    </source>
</reference>
<name>A0A142IUV6_AQUAC</name>
<dbReference type="Pfam" id="PF06945">
    <property type="entry name" value="DUF1289"/>
    <property type="match status" value="1"/>
</dbReference>
<dbReference type="EMBL" id="SSFO01000286">
    <property type="protein sequence ID" value="TXI28069.1"/>
    <property type="molecule type" value="Genomic_DNA"/>
</dbReference>
<dbReference type="OrthoDB" id="9811423at2"/>
<reference evidence="4" key="4">
    <citation type="submission" date="2022-09" db="EMBL/GenBank/DDBJ databases">
        <title>Intensive care unit water sources are persistently colonized with multi-drug resistant bacteria and are the site of extensive horizontal gene transfer of antibiotic resistance genes.</title>
        <authorList>
            <person name="Diorio-Toth L."/>
        </authorList>
    </citation>
    <scope>NUCLEOTIDE SEQUENCE</scope>
    <source>
        <strain evidence="4">GD03990</strain>
        <strain evidence="3">GD04146</strain>
    </source>
</reference>
<dbReference type="AlphaFoldDB" id="A0A142IUV6"/>
<dbReference type="Proteomes" id="UP000321110">
    <property type="component" value="Unassembled WGS sequence"/>
</dbReference>
<evidence type="ECO:0000313" key="7">
    <source>
        <dbReference type="Proteomes" id="UP000248146"/>
    </source>
</evidence>
<dbReference type="RefSeq" id="WP_061905205.1">
    <property type="nucleotide sequence ID" value="NZ_AP024354.1"/>
</dbReference>
<dbReference type="Proteomes" id="UP000887212">
    <property type="component" value="Unassembled WGS sequence"/>
</dbReference>
<dbReference type="EMBL" id="BPMT01000001">
    <property type="protein sequence ID" value="GIZ91185.1"/>
    <property type="molecule type" value="Genomic_DNA"/>
</dbReference>
<evidence type="ECO:0000313" key="9">
    <source>
        <dbReference type="Proteomes" id="UP000887228"/>
    </source>
</evidence>
<reference evidence="1 9" key="3">
    <citation type="submission" date="2021-07" db="EMBL/GenBank/DDBJ databases">
        <title>Whole genome sequencing of carbapenem-resistant Pseudomonas spp. isolated in Japan.</title>
        <authorList>
            <person name="Suzuki M."/>
            <person name="Maehana S."/>
            <person name="Kitasato H."/>
        </authorList>
    </citation>
    <scope>NUCLEOTIDE SEQUENCE [LARGE SCALE GENOMIC DNA]</scope>
    <source>
        <strain evidence="1">KAM435</strain>
        <strain evidence="2 9">KAM436</strain>
    </source>
</reference>
<evidence type="ECO:0000313" key="10">
    <source>
        <dbReference type="Proteomes" id="UP001158730"/>
    </source>
</evidence>
<dbReference type="PANTHER" id="PTHR35175:SF2">
    <property type="entry name" value="DUF1289 DOMAIN-CONTAINING PROTEIN"/>
    <property type="match status" value="1"/>
</dbReference>
<dbReference type="EMBL" id="QJRX01000002">
    <property type="protein sequence ID" value="PYC28331.1"/>
    <property type="molecule type" value="Genomic_DNA"/>
</dbReference>
<dbReference type="EMBL" id="BPMS01000001">
    <property type="protein sequence ID" value="GIZ87051.1"/>
    <property type="molecule type" value="Genomic_DNA"/>
</dbReference>
<evidence type="ECO:0000313" key="5">
    <source>
        <dbReference type="EMBL" id="PYC28331.1"/>
    </source>
</evidence>